<dbReference type="HOGENOM" id="CLU_1613676_0_0_1"/>
<evidence type="ECO:0000313" key="2">
    <source>
        <dbReference type="Proteomes" id="UP000011115"/>
    </source>
</evidence>
<name>M1DTK0_SOLTU</name>
<proteinExistence type="predicted"/>
<evidence type="ECO:0000313" key="1">
    <source>
        <dbReference type="EnsemblPlants" id="PGSC0003DMT400094169"/>
    </source>
</evidence>
<dbReference type="AlphaFoldDB" id="M1DTK0"/>
<keyword evidence="2" id="KW-1185">Reference proteome</keyword>
<reference evidence="1" key="2">
    <citation type="submission" date="2015-06" db="UniProtKB">
        <authorList>
            <consortium name="EnsemblPlants"/>
        </authorList>
    </citation>
    <scope>IDENTIFICATION</scope>
    <source>
        <strain evidence="1">DM1-3 516 R44</strain>
    </source>
</reference>
<dbReference type="PaxDb" id="4113-PGSC0003DMT400094169"/>
<protein>
    <submittedName>
        <fullName evidence="1">Uncharacterized protein</fullName>
    </submittedName>
</protein>
<organism evidence="1 2">
    <name type="scientific">Solanum tuberosum</name>
    <name type="common">Potato</name>
    <dbReference type="NCBI Taxonomy" id="4113"/>
    <lineage>
        <taxon>Eukaryota</taxon>
        <taxon>Viridiplantae</taxon>
        <taxon>Streptophyta</taxon>
        <taxon>Embryophyta</taxon>
        <taxon>Tracheophyta</taxon>
        <taxon>Spermatophyta</taxon>
        <taxon>Magnoliopsida</taxon>
        <taxon>eudicotyledons</taxon>
        <taxon>Gunneridae</taxon>
        <taxon>Pentapetalae</taxon>
        <taxon>asterids</taxon>
        <taxon>lamiids</taxon>
        <taxon>Solanales</taxon>
        <taxon>Solanaceae</taxon>
        <taxon>Solanoideae</taxon>
        <taxon>Solaneae</taxon>
        <taxon>Solanum</taxon>
    </lineage>
</organism>
<accession>M1DTK0</accession>
<dbReference type="Proteomes" id="UP000011115">
    <property type="component" value="Unassembled WGS sequence"/>
</dbReference>
<dbReference type="EnsemblPlants" id="PGSC0003DMT400094169">
    <property type="protein sequence ID" value="PGSC0003DMT400094169"/>
    <property type="gene ID" value="PGSC0003DMG400043740"/>
</dbReference>
<dbReference type="Gramene" id="PGSC0003DMT400094169">
    <property type="protein sequence ID" value="PGSC0003DMT400094169"/>
    <property type="gene ID" value="PGSC0003DMG400043740"/>
</dbReference>
<dbReference type="InParanoid" id="M1DTK0"/>
<sequence length="165" mass="18822">MHSNSYLPHFKSGRALPDPGSSHNFMEEGLARELQGDVEVVGTHAINIAIGHDKHTNELCKSFSWMIQGINTGYTYQGHDYILKGAVNKVKSAVAKKLDKMVKIKITWAEDPTIKELLIKGYLGWKLTKDENYHTLMEFSSRFEKKFLGSSSPNIHFFFFFFGNF</sequence>
<reference evidence="2" key="1">
    <citation type="journal article" date="2011" name="Nature">
        <title>Genome sequence and analysis of the tuber crop potato.</title>
        <authorList>
            <consortium name="The Potato Genome Sequencing Consortium"/>
        </authorList>
    </citation>
    <scope>NUCLEOTIDE SEQUENCE [LARGE SCALE GENOMIC DNA]</scope>
    <source>
        <strain evidence="2">cv. DM1-3 516 R44</strain>
    </source>
</reference>